<organism evidence="2 3">
    <name type="scientific">Actinomyces ruminis</name>
    <dbReference type="NCBI Taxonomy" id="1937003"/>
    <lineage>
        <taxon>Bacteria</taxon>
        <taxon>Bacillati</taxon>
        <taxon>Actinomycetota</taxon>
        <taxon>Actinomycetes</taxon>
        <taxon>Actinomycetales</taxon>
        <taxon>Actinomycetaceae</taxon>
        <taxon>Actinomyces</taxon>
    </lineage>
</organism>
<gene>
    <name evidence="2" type="ORF">BW737_004685</name>
</gene>
<evidence type="ECO:0000313" key="3">
    <source>
        <dbReference type="Proteomes" id="UP000194577"/>
    </source>
</evidence>
<sequence length="74" mass="8633">MTAVSGRVQRRRLTAWRLVAQFFWVLLVARIITGLTLTGLSLDSWLALRTWLFPLGFAVIGVYSYLYWMSHRDD</sequence>
<keyword evidence="1" id="KW-0812">Transmembrane</keyword>
<dbReference type="RefSeq" id="WP_086614958.1">
    <property type="nucleotide sequence ID" value="NZ_MTPX02000031.1"/>
</dbReference>
<evidence type="ECO:0000256" key="1">
    <source>
        <dbReference type="SAM" id="Phobius"/>
    </source>
</evidence>
<keyword evidence="1" id="KW-1133">Transmembrane helix</keyword>
<keyword evidence="3" id="KW-1185">Reference proteome</keyword>
<dbReference type="EMBL" id="MTPX02000031">
    <property type="protein sequence ID" value="PHP53125.1"/>
    <property type="molecule type" value="Genomic_DNA"/>
</dbReference>
<name>A0ABX4MCA8_9ACTO</name>
<feature type="transmembrane region" description="Helical" evidence="1">
    <location>
        <begin position="21"/>
        <end position="42"/>
    </location>
</feature>
<comment type="caution">
    <text evidence="2">The sequence shown here is derived from an EMBL/GenBank/DDBJ whole genome shotgun (WGS) entry which is preliminary data.</text>
</comment>
<keyword evidence="1" id="KW-0472">Membrane</keyword>
<reference evidence="2 3" key="1">
    <citation type="submission" date="2017-10" db="EMBL/GenBank/DDBJ databases">
        <title>Draft genome sequence of cellulolytic Actinomyces sp CtC72 isolated from cattle rumen fluid.</title>
        <authorList>
            <person name="Joshi A.J."/>
            <person name="Vasudevan G."/>
            <person name="Lanjekar V.B."/>
            <person name="Hivarkar S."/>
            <person name="Engineer A."/>
            <person name="Pore S.D."/>
            <person name="Dhakephalkar P.K."/>
            <person name="Dagar S."/>
        </authorList>
    </citation>
    <scope>NUCLEOTIDE SEQUENCE [LARGE SCALE GENOMIC DNA]</scope>
    <source>
        <strain evidence="3">CtC72</strain>
    </source>
</reference>
<accession>A0ABX4MCA8</accession>
<protein>
    <submittedName>
        <fullName evidence="2">Uncharacterized protein</fullName>
    </submittedName>
</protein>
<feature type="transmembrane region" description="Helical" evidence="1">
    <location>
        <begin position="48"/>
        <end position="68"/>
    </location>
</feature>
<proteinExistence type="predicted"/>
<evidence type="ECO:0000313" key="2">
    <source>
        <dbReference type="EMBL" id="PHP53125.1"/>
    </source>
</evidence>
<dbReference type="Proteomes" id="UP000194577">
    <property type="component" value="Unassembled WGS sequence"/>
</dbReference>